<comment type="caution">
    <text evidence="3">The sequence shown here is derived from an EMBL/GenBank/DDBJ whole genome shotgun (WGS) entry which is preliminary data.</text>
</comment>
<feature type="transmembrane region" description="Helical" evidence="2">
    <location>
        <begin position="70"/>
        <end position="92"/>
    </location>
</feature>
<keyword evidence="2" id="KW-1133">Transmembrane helix</keyword>
<name>A0ABR2I5G7_9EUKA</name>
<proteinExistence type="predicted"/>
<evidence type="ECO:0000256" key="1">
    <source>
        <dbReference type="SAM" id="MobiDB-lite"/>
    </source>
</evidence>
<keyword evidence="2" id="KW-0812">Transmembrane</keyword>
<evidence type="ECO:0000313" key="3">
    <source>
        <dbReference type="EMBL" id="KAK8857698.1"/>
    </source>
</evidence>
<organism evidence="3 4">
    <name type="scientific">Tritrichomonas musculus</name>
    <dbReference type="NCBI Taxonomy" id="1915356"/>
    <lineage>
        <taxon>Eukaryota</taxon>
        <taxon>Metamonada</taxon>
        <taxon>Parabasalia</taxon>
        <taxon>Tritrichomonadida</taxon>
        <taxon>Tritrichomonadidae</taxon>
        <taxon>Tritrichomonas</taxon>
    </lineage>
</organism>
<gene>
    <name evidence="3" type="ORF">M9Y10_016106</name>
</gene>
<feature type="region of interest" description="Disordered" evidence="1">
    <location>
        <begin position="1"/>
        <end position="33"/>
    </location>
</feature>
<evidence type="ECO:0000256" key="2">
    <source>
        <dbReference type="SAM" id="Phobius"/>
    </source>
</evidence>
<accession>A0ABR2I5G7</accession>
<evidence type="ECO:0008006" key="5">
    <source>
        <dbReference type="Google" id="ProtNLM"/>
    </source>
</evidence>
<keyword evidence="4" id="KW-1185">Reference proteome</keyword>
<dbReference type="EMBL" id="JAPFFF010000020">
    <property type="protein sequence ID" value="KAK8857698.1"/>
    <property type="molecule type" value="Genomic_DNA"/>
</dbReference>
<reference evidence="3 4" key="1">
    <citation type="submission" date="2024-04" db="EMBL/GenBank/DDBJ databases">
        <title>Tritrichomonas musculus Genome.</title>
        <authorList>
            <person name="Alves-Ferreira E."/>
            <person name="Grigg M."/>
            <person name="Lorenzi H."/>
            <person name="Galac M."/>
        </authorList>
    </citation>
    <scope>NUCLEOTIDE SEQUENCE [LARGE SCALE GENOMIC DNA]</scope>
    <source>
        <strain evidence="3 4">EAF2021</strain>
    </source>
</reference>
<protein>
    <recommendedName>
        <fullName evidence="5">HTH HARE-type domain-containing protein</fullName>
    </recommendedName>
</protein>
<keyword evidence="2" id="KW-0472">Membrane</keyword>
<feature type="transmembrane region" description="Helical" evidence="2">
    <location>
        <begin position="45"/>
        <end position="64"/>
    </location>
</feature>
<sequence>MKATDTDIEPSPKEYDKSNNHSTDRDVSNNKDNEPLSTRYSLPRILIIINYLTSFLLVIFFILALFNLTFFGLLVIDLVLFIITQIKISAILKKKSQLLSNEVIKYLKNKCRNKEALKKNIKEKFQVDTYAMHSLQNLLTSNKQITVRNNNNGEAVWKLNSSYLND</sequence>
<dbReference type="Proteomes" id="UP001470230">
    <property type="component" value="Unassembled WGS sequence"/>
</dbReference>
<feature type="compositionally biased region" description="Basic and acidic residues" evidence="1">
    <location>
        <begin position="10"/>
        <end position="33"/>
    </location>
</feature>
<evidence type="ECO:0000313" key="4">
    <source>
        <dbReference type="Proteomes" id="UP001470230"/>
    </source>
</evidence>